<evidence type="ECO:0000256" key="1">
    <source>
        <dbReference type="ARBA" id="ARBA00000213"/>
    </source>
</evidence>
<dbReference type="SUPFAM" id="SSF56712">
    <property type="entry name" value="Prokaryotic type I DNA topoisomerase"/>
    <property type="match status" value="1"/>
</dbReference>
<feature type="domain" description="Topo IA-type catalytic" evidence="14">
    <location>
        <begin position="152"/>
        <end position="589"/>
    </location>
</feature>
<dbReference type="Gene3D" id="2.70.20.10">
    <property type="entry name" value="Topoisomerase I, domain 3"/>
    <property type="match status" value="1"/>
</dbReference>
<evidence type="ECO:0000256" key="3">
    <source>
        <dbReference type="ARBA" id="ARBA00012891"/>
    </source>
</evidence>
<proteinExistence type="inferred from homology"/>
<evidence type="ECO:0000256" key="6">
    <source>
        <dbReference type="ARBA" id="ARBA00023029"/>
    </source>
</evidence>
<dbReference type="InterPro" id="IPR003602">
    <property type="entry name" value="Topo_IA_DNA-bd_dom"/>
</dbReference>
<dbReference type="SMART" id="SM00493">
    <property type="entry name" value="TOPRIM"/>
    <property type="match status" value="1"/>
</dbReference>
<dbReference type="InterPro" id="IPR013826">
    <property type="entry name" value="Topo_IA_cen_sub3"/>
</dbReference>
<reference evidence="15 16" key="1">
    <citation type="submission" date="2019-10" db="EMBL/GenBank/DDBJ databases">
        <title>Comparative genomics of sulfur disproportionating microorganisms.</title>
        <authorList>
            <person name="Ward L.M."/>
            <person name="Bertran E."/>
            <person name="Johnston D."/>
        </authorList>
    </citation>
    <scope>NUCLEOTIDE SEQUENCE [LARGE SCALE GENOMIC DNA]</scope>
    <source>
        <strain evidence="15 16">DSM 14055</strain>
    </source>
</reference>
<dbReference type="InterPro" id="IPR006171">
    <property type="entry name" value="TOPRIM_dom"/>
</dbReference>
<evidence type="ECO:0000313" key="15">
    <source>
        <dbReference type="EMBL" id="MQL51836.1"/>
    </source>
</evidence>
<keyword evidence="4" id="KW-0479">Metal-binding</keyword>
<dbReference type="GO" id="GO:0003677">
    <property type="term" value="F:DNA binding"/>
    <property type="evidence" value="ECO:0007669"/>
    <property type="project" value="UniProtKB-KW"/>
</dbReference>
<dbReference type="InterPro" id="IPR023406">
    <property type="entry name" value="Topo_IA_AS"/>
</dbReference>
<name>A0A6N7IP85_9FIRM</name>
<keyword evidence="6" id="KW-0799">Topoisomerase</keyword>
<evidence type="ECO:0000256" key="11">
    <source>
        <dbReference type="ARBA" id="ARBA00032235"/>
    </source>
</evidence>
<dbReference type="InterPro" id="IPR013825">
    <property type="entry name" value="Topo_IA_cen_sub2"/>
</dbReference>
<feature type="domain" description="Toprim" evidence="13">
    <location>
        <begin position="2"/>
        <end position="135"/>
    </location>
</feature>
<dbReference type="EMBL" id="WHYR01000012">
    <property type="protein sequence ID" value="MQL51836.1"/>
    <property type="molecule type" value="Genomic_DNA"/>
</dbReference>
<evidence type="ECO:0000259" key="14">
    <source>
        <dbReference type="PROSITE" id="PS52039"/>
    </source>
</evidence>
<dbReference type="InterPro" id="IPR005738">
    <property type="entry name" value="TopoIII"/>
</dbReference>
<dbReference type="Pfam" id="PF01751">
    <property type="entry name" value="Toprim"/>
    <property type="match status" value="1"/>
</dbReference>
<protein>
    <recommendedName>
        <fullName evidence="3">DNA topoisomerase</fullName>
        <ecNumber evidence="3">5.6.2.1</ecNumber>
    </recommendedName>
    <alternativeName>
        <fullName evidence="12">Omega-protein</fullName>
    </alternativeName>
    <alternativeName>
        <fullName evidence="11">Relaxing enzyme</fullName>
    </alternativeName>
    <alternativeName>
        <fullName evidence="9">Swivelase</fullName>
    </alternativeName>
    <alternativeName>
        <fullName evidence="10">Untwisting enzyme</fullName>
    </alternativeName>
</protein>
<dbReference type="InterPro" id="IPR003601">
    <property type="entry name" value="Topo_IA_2"/>
</dbReference>
<dbReference type="Gene3D" id="1.10.460.10">
    <property type="entry name" value="Topoisomerase I, domain 2"/>
    <property type="match status" value="1"/>
</dbReference>
<organism evidence="15 16">
    <name type="scientific">Desulfofundulus thermobenzoicus</name>
    <dbReference type="NCBI Taxonomy" id="29376"/>
    <lineage>
        <taxon>Bacteria</taxon>
        <taxon>Bacillati</taxon>
        <taxon>Bacillota</taxon>
        <taxon>Clostridia</taxon>
        <taxon>Eubacteriales</taxon>
        <taxon>Peptococcaceae</taxon>
        <taxon>Desulfofundulus</taxon>
    </lineage>
</organism>
<evidence type="ECO:0000256" key="2">
    <source>
        <dbReference type="ARBA" id="ARBA00009446"/>
    </source>
</evidence>
<dbReference type="InterPro" id="IPR013824">
    <property type="entry name" value="Topo_IA_cen_sub1"/>
</dbReference>
<dbReference type="PROSITE" id="PS50880">
    <property type="entry name" value="TOPRIM"/>
    <property type="match status" value="1"/>
</dbReference>
<dbReference type="GO" id="GO:0043597">
    <property type="term" value="C:cytoplasmic replication fork"/>
    <property type="evidence" value="ECO:0007669"/>
    <property type="project" value="TreeGrafter"/>
</dbReference>
<dbReference type="InterPro" id="IPR000380">
    <property type="entry name" value="Topo_IA"/>
</dbReference>
<keyword evidence="7" id="KW-0238">DNA-binding</keyword>
<dbReference type="Pfam" id="PF01131">
    <property type="entry name" value="Topoisom_bac"/>
    <property type="match status" value="1"/>
</dbReference>
<dbReference type="Proteomes" id="UP000441717">
    <property type="component" value="Unassembled WGS sequence"/>
</dbReference>
<dbReference type="PROSITE" id="PS00396">
    <property type="entry name" value="TOPO_IA_1"/>
    <property type="match status" value="1"/>
</dbReference>
<dbReference type="InterPro" id="IPR013497">
    <property type="entry name" value="Topo_IA_cen"/>
</dbReference>
<dbReference type="InterPro" id="IPR034144">
    <property type="entry name" value="TOPRIM_TopoIII"/>
</dbReference>
<comment type="catalytic activity">
    <reaction evidence="1">
        <text>ATP-independent breakage of single-stranded DNA, followed by passage and rejoining.</text>
        <dbReference type="EC" id="5.6.2.1"/>
    </reaction>
</comment>
<evidence type="ECO:0000256" key="5">
    <source>
        <dbReference type="ARBA" id="ARBA00022842"/>
    </source>
</evidence>
<sequence>MKTLIVAEKPSVARDVAAVLGRFTKKDGWLENGQYVVSWALGHLVELAEPEDYDKSLKKWSLDTLPIIPQRFRIRPVEKTRKQLDILKRLLNSPEIGLVVNACDAGREGELIFRRVYAWCGCKKPVKRLWLSEATPAAVRKALSELRDGRYFDDLAAAAEARSQADWIVGMNATRAFTVRHGELLSVGRVQTPTLALIVAREREIREFVPQTYWEIWAIFQKTSGETYAGKWFKGDSDRLFDFKEAEAVVARAAGADAGRVVRVENKRVRELPPMLFNLNDLQKEANRRFGFTAQHVLDVAQALYEKHKLLTYPRTDSRHLTWAIARDTLASRLAAMAAAPEYAGLVPRDPAPLGKRYVDDARVTDHHAIIPTAIAPNLAALDQDARRIYDLVARRFLVAFYPEAVYAETLAVTEAGGETFFSKGRVELEPGWRMVYGREGVAESDDHALPSLVEGEPVSVEDVKPLEKRTKPPARFTEATLLAAMENAGRLVDDKDMADTLKSAGGIGTPATRASIIETLIRRAYIQRESKSLVPTGKGERLIDLVPEAVKSVELTARWEQGLMEIERGRMNAGQWLNGIKEFTKELVR</sequence>
<dbReference type="GO" id="GO:0046872">
    <property type="term" value="F:metal ion binding"/>
    <property type="evidence" value="ECO:0007669"/>
    <property type="project" value="UniProtKB-KW"/>
</dbReference>
<evidence type="ECO:0000256" key="12">
    <source>
        <dbReference type="ARBA" id="ARBA00032877"/>
    </source>
</evidence>
<dbReference type="CDD" id="cd00186">
    <property type="entry name" value="TOP1Ac"/>
    <property type="match status" value="1"/>
</dbReference>
<dbReference type="PRINTS" id="PR00417">
    <property type="entry name" value="PRTPISMRASEI"/>
</dbReference>
<dbReference type="Gene3D" id="1.10.290.10">
    <property type="entry name" value="Topoisomerase I, domain 4"/>
    <property type="match status" value="1"/>
</dbReference>
<keyword evidence="8 15" id="KW-0413">Isomerase</keyword>
<evidence type="ECO:0000256" key="8">
    <source>
        <dbReference type="ARBA" id="ARBA00023235"/>
    </source>
</evidence>
<dbReference type="GO" id="GO:0006281">
    <property type="term" value="P:DNA repair"/>
    <property type="evidence" value="ECO:0007669"/>
    <property type="project" value="TreeGrafter"/>
</dbReference>
<dbReference type="AlphaFoldDB" id="A0A6N7IP85"/>
<dbReference type="PROSITE" id="PS52039">
    <property type="entry name" value="TOPO_IA_2"/>
    <property type="match status" value="1"/>
</dbReference>
<dbReference type="GO" id="GO:0003917">
    <property type="term" value="F:DNA topoisomerase type I (single strand cut, ATP-independent) activity"/>
    <property type="evidence" value="ECO:0007669"/>
    <property type="project" value="UniProtKB-EC"/>
</dbReference>
<dbReference type="GO" id="GO:0006310">
    <property type="term" value="P:DNA recombination"/>
    <property type="evidence" value="ECO:0007669"/>
    <property type="project" value="TreeGrafter"/>
</dbReference>
<dbReference type="Gene3D" id="3.40.50.140">
    <property type="match status" value="1"/>
</dbReference>
<dbReference type="SMART" id="SM00437">
    <property type="entry name" value="TOP1Ac"/>
    <property type="match status" value="1"/>
</dbReference>
<comment type="caution">
    <text evidence="15">The sequence shown here is derived from an EMBL/GenBank/DDBJ whole genome shotgun (WGS) entry which is preliminary data.</text>
</comment>
<accession>A0A6N7IP85</accession>
<evidence type="ECO:0000256" key="7">
    <source>
        <dbReference type="ARBA" id="ARBA00023125"/>
    </source>
</evidence>
<dbReference type="SMART" id="SM00436">
    <property type="entry name" value="TOP1Bc"/>
    <property type="match status" value="1"/>
</dbReference>
<dbReference type="NCBIfam" id="NF005829">
    <property type="entry name" value="PRK07726.1"/>
    <property type="match status" value="1"/>
</dbReference>
<dbReference type="EC" id="5.6.2.1" evidence="3"/>
<keyword evidence="16" id="KW-1185">Reference proteome</keyword>
<dbReference type="InterPro" id="IPR023405">
    <property type="entry name" value="Topo_IA_core_domain"/>
</dbReference>
<evidence type="ECO:0000256" key="4">
    <source>
        <dbReference type="ARBA" id="ARBA00022723"/>
    </source>
</evidence>
<dbReference type="GO" id="GO:0006265">
    <property type="term" value="P:DNA topological change"/>
    <property type="evidence" value="ECO:0007669"/>
    <property type="project" value="InterPro"/>
</dbReference>
<evidence type="ECO:0000259" key="13">
    <source>
        <dbReference type="PROSITE" id="PS50880"/>
    </source>
</evidence>
<evidence type="ECO:0000256" key="9">
    <source>
        <dbReference type="ARBA" id="ARBA00030003"/>
    </source>
</evidence>
<dbReference type="PANTHER" id="PTHR11390:SF21">
    <property type="entry name" value="DNA TOPOISOMERASE 3-ALPHA"/>
    <property type="match status" value="1"/>
</dbReference>
<gene>
    <name evidence="15" type="primary">topB</name>
    <name evidence="15" type="ORF">GFC01_06070</name>
</gene>
<comment type="similarity">
    <text evidence="2">Belongs to the type IA topoisomerase family.</text>
</comment>
<evidence type="ECO:0000256" key="10">
    <source>
        <dbReference type="ARBA" id="ARBA00031985"/>
    </source>
</evidence>
<dbReference type="CDD" id="cd03362">
    <property type="entry name" value="TOPRIM_TopoIA_TopoIII"/>
    <property type="match status" value="1"/>
</dbReference>
<keyword evidence="5" id="KW-0460">Magnesium</keyword>
<dbReference type="NCBIfam" id="TIGR01056">
    <property type="entry name" value="topB"/>
    <property type="match status" value="1"/>
</dbReference>
<dbReference type="PANTHER" id="PTHR11390">
    <property type="entry name" value="PROKARYOTIC DNA TOPOISOMERASE"/>
    <property type="match status" value="1"/>
</dbReference>
<evidence type="ECO:0000313" key="16">
    <source>
        <dbReference type="Proteomes" id="UP000441717"/>
    </source>
</evidence>